<organism evidence="1 2">
    <name type="scientific">Glycomyces paridis</name>
    <dbReference type="NCBI Taxonomy" id="2126555"/>
    <lineage>
        <taxon>Bacteria</taxon>
        <taxon>Bacillati</taxon>
        <taxon>Actinomycetota</taxon>
        <taxon>Actinomycetes</taxon>
        <taxon>Glycomycetales</taxon>
        <taxon>Glycomycetaceae</taxon>
        <taxon>Glycomyces</taxon>
    </lineage>
</organism>
<reference evidence="1 2" key="1">
    <citation type="journal article" date="2018" name="Int. J. Syst. Evol. Microbiol.">
        <title>Glycomyces paridis sp. nov., isolated from the medicinal plant Paris polyphylla.</title>
        <authorList>
            <person name="Fang X.M."/>
            <person name="Bai J.L."/>
            <person name="Su J."/>
            <person name="Zhao L.L."/>
            <person name="Liu H.Y."/>
            <person name="Ma B.P."/>
            <person name="Zhang Y.Q."/>
            <person name="Yu L.Y."/>
        </authorList>
    </citation>
    <scope>NUCLEOTIDE SEQUENCE [LARGE SCALE GENOMIC DNA]</scope>
    <source>
        <strain evidence="1 2">CPCC 204357</strain>
    </source>
</reference>
<name>A0A4S8PT64_9ACTN</name>
<comment type="caution">
    <text evidence="1">The sequence shown here is derived from an EMBL/GenBank/DDBJ whole genome shotgun (WGS) entry which is preliminary data.</text>
</comment>
<dbReference type="AlphaFoldDB" id="A0A4S8PT64"/>
<dbReference type="Proteomes" id="UP000305792">
    <property type="component" value="Unassembled WGS sequence"/>
</dbReference>
<keyword evidence="2" id="KW-1185">Reference proteome</keyword>
<accession>A0A4S8PT64</accession>
<sequence>MGWFGRKKKQDSGTLDRASDNADQRHLIDFIKTRSGVEAYIEPKTTVTATTVVLIAHDGEWTRRRIDGPAGAFALGRKHNLPVYEVAKTGYPQRKRDYDARRKLQQQRPQ</sequence>
<dbReference type="RefSeq" id="WP_136528177.1">
    <property type="nucleotide sequence ID" value="NZ_STGX01000002.1"/>
</dbReference>
<proteinExistence type="predicted"/>
<dbReference type="EMBL" id="STGX01000002">
    <property type="protein sequence ID" value="THV31304.1"/>
    <property type="molecule type" value="Genomic_DNA"/>
</dbReference>
<protein>
    <submittedName>
        <fullName evidence="1">Oxidoreductase</fullName>
    </submittedName>
</protein>
<evidence type="ECO:0000313" key="1">
    <source>
        <dbReference type="EMBL" id="THV31304.1"/>
    </source>
</evidence>
<dbReference type="OrthoDB" id="5192422at2"/>
<evidence type="ECO:0000313" key="2">
    <source>
        <dbReference type="Proteomes" id="UP000305792"/>
    </source>
</evidence>
<gene>
    <name evidence="1" type="ORF">E9998_02730</name>
</gene>